<comment type="similarity">
    <text evidence="2 8">Belongs to the group II decarboxylase family.</text>
</comment>
<dbReference type="FunFam" id="3.40.640.10:FF:000017">
    <property type="entry name" value="Glutamate decarboxylase"/>
    <property type="match status" value="1"/>
</dbReference>
<dbReference type="Proteomes" id="UP000311382">
    <property type="component" value="Unassembled WGS sequence"/>
</dbReference>
<feature type="region of interest" description="Disordered" evidence="10">
    <location>
        <begin position="17"/>
        <end position="42"/>
    </location>
</feature>
<dbReference type="GO" id="GO:0004351">
    <property type="term" value="F:glutamate decarboxylase activity"/>
    <property type="evidence" value="ECO:0007669"/>
    <property type="project" value="UniProtKB-EC"/>
</dbReference>
<dbReference type="InterPro" id="IPR010107">
    <property type="entry name" value="Glutamate_decarboxylase"/>
</dbReference>
<dbReference type="Gene3D" id="4.10.280.50">
    <property type="match status" value="1"/>
</dbReference>
<dbReference type="PANTHER" id="PTHR43321">
    <property type="entry name" value="GLUTAMATE DECARBOXYLASE"/>
    <property type="match status" value="1"/>
</dbReference>
<dbReference type="PANTHER" id="PTHR43321:SF6">
    <property type="entry name" value="GLUTAMATE DECARBOXYLASE"/>
    <property type="match status" value="1"/>
</dbReference>
<proteinExistence type="inferred from homology"/>
<evidence type="ECO:0000256" key="3">
    <source>
        <dbReference type="ARBA" id="ARBA00012421"/>
    </source>
</evidence>
<dbReference type="OrthoDB" id="5152799at2759"/>
<evidence type="ECO:0000256" key="8">
    <source>
        <dbReference type="RuleBase" id="RU000382"/>
    </source>
</evidence>
<protein>
    <recommendedName>
        <fullName evidence="3 9">Glutamate decarboxylase</fullName>
        <ecNumber evidence="3 9">4.1.1.15</ecNumber>
    </recommendedName>
</protein>
<dbReference type="GO" id="GO:0030170">
    <property type="term" value="F:pyridoxal phosphate binding"/>
    <property type="evidence" value="ECO:0007669"/>
    <property type="project" value="InterPro"/>
</dbReference>
<evidence type="ECO:0000256" key="4">
    <source>
        <dbReference type="ARBA" id="ARBA00022898"/>
    </source>
</evidence>
<evidence type="ECO:0000256" key="2">
    <source>
        <dbReference type="ARBA" id="ARBA00009533"/>
    </source>
</evidence>
<dbReference type="FunFam" id="4.10.280.50:FF:000001">
    <property type="entry name" value="Glutamate decarboxylase"/>
    <property type="match status" value="1"/>
</dbReference>
<keyword evidence="4 7" id="KW-0663">Pyridoxal phosphate</keyword>
<accession>A0A5C5FTR1</accession>
<comment type="caution">
    <text evidence="11">The sequence shown here is derived from an EMBL/GenBank/DDBJ whole genome shotgun (WGS) entry which is preliminary data.</text>
</comment>
<evidence type="ECO:0000256" key="5">
    <source>
        <dbReference type="ARBA" id="ARBA00023239"/>
    </source>
</evidence>
<dbReference type="AlphaFoldDB" id="A0A5C5FTR1"/>
<dbReference type="Gene3D" id="3.40.640.10">
    <property type="entry name" value="Type I PLP-dependent aspartate aminotransferase-like (Major domain)"/>
    <property type="match status" value="1"/>
</dbReference>
<dbReference type="InterPro" id="IPR015421">
    <property type="entry name" value="PyrdxlP-dep_Trfase_major"/>
</dbReference>
<feature type="modified residue" description="N6-(pyridoxal phosphate)lysine" evidence="7">
    <location>
        <position position="295"/>
    </location>
</feature>
<dbReference type="InterPro" id="IPR015424">
    <property type="entry name" value="PyrdxlP-dep_Trfase"/>
</dbReference>
<comment type="cofactor">
    <cofactor evidence="1 7 8">
        <name>pyridoxal 5'-phosphate</name>
        <dbReference type="ChEBI" id="CHEBI:597326"/>
    </cofactor>
</comment>
<dbReference type="EC" id="4.1.1.15" evidence="3 9"/>
<evidence type="ECO:0000313" key="12">
    <source>
        <dbReference type="Proteomes" id="UP000311382"/>
    </source>
</evidence>
<sequence>MCFEEHAVQGLQTIPSDSRVVDNPTEEHHVSSTVYGSREARTGIPRLEMGEDEMDPQLAKRFVQDELLMDGNPSLNLASFVTTYMDDCAQELMLQTLTINAVDSEEYPAVEEIDHRCVSMISRLFHAPRDNENNEAVGTSTIGSSEAIILAVLAAKKRWKNKRKAEGKSTENPNIVMSAGVQVCWEKAARYTEVEEKFWHASPGQYAADPKELVDLVDENTILVVAILGSTYTGVYEDVAGINAELEKKNKAEGLDVTIHVDAASGGFVAPFVRPDLVWDFRLPLVSSINTSGHKYGLVVAGCGWAFWRNKSYLPEEILFTVNYLGSPQISFQLNFSKSAANIVAQYYQLLRLGKNGYRAIMQNLASTAEYLQDEVEKMGDGMFEVLSEGRNGVPLVAFRIVKDKPYDEFAIAAHMRQRGWILPAYTLFPKASAIPSLGQEIKVLRVVVREDLSRSRCETLVRDLKEAIDALDHAPVEMQRHLSKSQAAGDTRSKHHPTHHSANRSVHMHEKHSLAGKHGKTHAVC</sequence>
<evidence type="ECO:0000313" key="11">
    <source>
        <dbReference type="EMBL" id="TNY20210.1"/>
    </source>
</evidence>
<evidence type="ECO:0000256" key="10">
    <source>
        <dbReference type="SAM" id="MobiDB-lite"/>
    </source>
</evidence>
<keyword evidence="12" id="KW-1185">Reference proteome</keyword>
<keyword evidence="5 8" id="KW-0456">Lyase</keyword>
<evidence type="ECO:0000256" key="6">
    <source>
        <dbReference type="ARBA" id="ARBA00048868"/>
    </source>
</evidence>
<dbReference type="SUPFAM" id="SSF53383">
    <property type="entry name" value="PLP-dependent transferases"/>
    <property type="match status" value="1"/>
</dbReference>
<dbReference type="STRING" id="5288.A0A5C5FTR1"/>
<dbReference type="GO" id="GO:0005829">
    <property type="term" value="C:cytosol"/>
    <property type="evidence" value="ECO:0007669"/>
    <property type="project" value="TreeGrafter"/>
</dbReference>
<dbReference type="InterPro" id="IPR002129">
    <property type="entry name" value="PyrdxlP-dep_de-COase"/>
</dbReference>
<organism evidence="11 12">
    <name type="scientific">Rhodotorula diobovata</name>
    <dbReference type="NCBI Taxonomy" id="5288"/>
    <lineage>
        <taxon>Eukaryota</taxon>
        <taxon>Fungi</taxon>
        <taxon>Dikarya</taxon>
        <taxon>Basidiomycota</taxon>
        <taxon>Pucciniomycotina</taxon>
        <taxon>Microbotryomycetes</taxon>
        <taxon>Sporidiobolales</taxon>
        <taxon>Sporidiobolaceae</taxon>
        <taxon>Rhodotorula</taxon>
    </lineage>
</organism>
<feature type="region of interest" description="Disordered" evidence="10">
    <location>
        <begin position="480"/>
        <end position="526"/>
    </location>
</feature>
<gene>
    <name evidence="11" type="ORF">DMC30DRAFT_417190</name>
</gene>
<keyword evidence="9" id="KW-0210">Decarboxylase</keyword>
<evidence type="ECO:0000256" key="1">
    <source>
        <dbReference type="ARBA" id="ARBA00001933"/>
    </source>
</evidence>
<reference evidence="11 12" key="1">
    <citation type="submission" date="2019-03" db="EMBL/GenBank/DDBJ databases">
        <title>Rhodosporidium diobovatum UCD-FST 08-225 genome sequencing, assembly, and annotation.</title>
        <authorList>
            <person name="Fakankun I.U."/>
            <person name="Fristensky B."/>
            <person name="Levin D.B."/>
        </authorList>
    </citation>
    <scope>NUCLEOTIDE SEQUENCE [LARGE SCALE GENOMIC DNA]</scope>
    <source>
        <strain evidence="11 12">UCD-FST 08-225</strain>
    </source>
</reference>
<dbReference type="Pfam" id="PF00282">
    <property type="entry name" value="Pyridoxal_deC"/>
    <property type="match status" value="1"/>
</dbReference>
<dbReference type="Gene3D" id="3.90.1150.160">
    <property type="match status" value="1"/>
</dbReference>
<comment type="catalytic activity">
    <reaction evidence="6 9">
        <text>L-glutamate + H(+) = 4-aminobutanoate + CO2</text>
        <dbReference type="Rhea" id="RHEA:17785"/>
        <dbReference type="ChEBI" id="CHEBI:15378"/>
        <dbReference type="ChEBI" id="CHEBI:16526"/>
        <dbReference type="ChEBI" id="CHEBI:29985"/>
        <dbReference type="ChEBI" id="CHEBI:59888"/>
        <dbReference type="EC" id="4.1.1.15"/>
    </reaction>
</comment>
<feature type="compositionally biased region" description="Basic residues" evidence="10">
    <location>
        <begin position="515"/>
        <end position="526"/>
    </location>
</feature>
<feature type="compositionally biased region" description="Basic residues" evidence="10">
    <location>
        <begin position="494"/>
        <end position="503"/>
    </location>
</feature>
<name>A0A5C5FTR1_9BASI</name>
<evidence type="ECO:0000256" key="7">
    <source>
        <dbReference type="PIRSR" id="PIRSR602129-50"/>
    </source>
</evidence>
<evidence type="ECO:0000256" key="9">
    <source>
        <dbReference type="RuleBase" id="RU361171"/>
    </source>
</evidence>
<dbReference type="GO" id="GO:0006538">
    <property type="term" value="P:L-glutamate catabolic process"/>
    <property type="evidence" value="ECO:0007669"/>
    <property type="project" value="TreeGrafter"/>
</dbReference>
<dbReference type="NCBIfam" id="TIGR01788">
    <property type="entry name" value="Glu-decarb-GAD"/>
    <property type="match status" value="1"/>
</dbReference>
<dbReference type="EMBL" id="SOZI01000073">
    <property type="protein sequence ID" value="TNY20210.1"/>
    <property type="molecule type" value="Genomic_DNA"/>
</dbReference>